<protein>
    <submittedName>
        <fullName evidence="2">Uncharacterized protein</fullName>
    </submittedName>
</protein>
<evidence type="ECO:0000313" key="3">
    <source>
        <dbReference type="Proteomes" id="UP001500908"/>
    </source>
</evidence>
<dbReference type="Proteomes" id="UP001500908">
    <property type="component" value="Unassembled WGS sequence"/>
</dbReference>
<feature type="region of interest" description="Disordered" evidence="1">
    <location>
        <begin position="1"/>
        <end position="81"/>
    </location>
</feature>
<reference evidence="3" key="1">
    <citation type="journal article" date="2019" name="Int. J. Syst. Evol. Microbiol.">
        <title>The Global Catalogue of Microorganisms (GCM) 10K type strain sequencing project: providing services to taxonomists for standard genome sequencing and annotation.</title>
        <authorList>
            <consortium name="The Broad Institute Genomics Platform"/>
            <consortium name="The Broad Institute Genome Sequencing Center for Infectious Disease"/>
            <person name="Wu L."/>
            <person name="Ma J."/>
        </authorList>
    </citation>
    <scope>NUCLEOTIDE SEQUENCE [LARGE SCALE GENOMIC DNA]</scope>
    <source>
        <strain evidence="3">JCM 17137</strain>
    </source>
</reference>
<sequence>MLGYLRMLPVASPQLGPHPRRIGDGSQARGLTETGLDAGTAPARRRRRQDGHNPPCRVPRTQISHPDRAHTAADTLERGAS</sequence>
<gene>
    <name evidence="2" type="ORF">GCM10022402_28210</name>
</gene>
<name>A0ABP7FSG3_9ACTN</name>
<proteinExistence type="predicted"/>
<evidence type="ECO:0000256" key="1">
    <source>
        <dbReference type="SAM" id="MobiDB-lite"/>
    </source>
</evidence>
<evidence type="ECO:0000313" key="2">
    <source>
        <dbReference type="EMBL" id="GAA3747108.1"/>
    </source>
</evidence>
<dbReference type="EMBL" id="BAABDD010000011">
    <property type="protein sequence ID" value="GAA3747108.1"/>
    <property type="molecule type" value="Genomic_DNA"/>
</dbReference>
<organism evidence="2 3">
    <name type="scientific">Salinactinospora qingdaonensis</name>
    <dbReference type="NCBI Taxonomy" id="702744"/>
    <lineage>
        <taxon>Bacteria</taxon>
        <taxon>Bacillati</taxon>
        <taxon>Actinomycetota</taxon>
        <taxon>Actinomycetes</taxon>
        <taxon>Streptosporangiales</taxon>
        <taxon>Nocardiopsidaceae</taxon>
        <taxon>Salinactinospora</taxon>
    </lineage>
</organism>
<comment type="caution">
    <text evidence="2">The sequence shown here is derived from an EMBL/GenBank/DDBJ whole genome shotgun (WGS) entry which is preliminary data.</text>
</comment>
<accession>A0ABP7FSG3</accession>
<feature type="compositionally biased region" description="Basic and acidic residues" evidence="1">
    <location>
        <begin position="65"/>
        <end position="81"/>
    </location>
</feature>
<keyword evidence="3" id="KW-1185">Reference proteome</keyword>